<comment type="caution">
    <text evidence="10">The sequence shown here is derived from an EMBL/GenBank/DDBJ whole genome shotgun (WGS) entry which is preliminary data.</text>
</comment>
<dbReference type="PROSITE" id="PS50142">
    <property type="entry name" value="RNASE_3_2"/>
    <property type="match status" value="2"/>
</dbReference>
<evidence type="ECO:0000313" key="11">
    <source>
        <dbReference type="Proteomes" id="UP000279236"/>
    </source>
</evidence>
<feature type="domain" description="Dicer dsRNA-binding fold" evidence="9">
    <location>
        <begin position="38"/>
        <end position="133"/>
    </location>
</feature>
<keyword evidence="4" id="KW-0347">Helicase</keyword>
<dbReference type="SMART" id="SM00535">
    <property type="entry name" value="RIBOc"/>
    <property type="match status" value="2"/>
</dbReference>
<evidence type="ECO:0000256" key="7">
    <source>
        <dbReference type="SAM" id="MobiDB-lite"/>
    </source>
</evidence>
<dbReference type="AlphaFoldDB" id="A0A427XDW1"/>
<organism evidence="10 11">
    <name type="scientific">Apiotrichum porosum</name>
    <dbReference type="NCBI Taxonomy" id="105984"/>
    <lineage>
        <taxon>Eukaryota</taxon>
        <taxon>Fungi</taxon>
        <taxon>Dikarya</taxon>
        <taxon>Basidiomycota</taxon>
        <taxon>Agaricomycotina</taxon>
        <taxon>Tremellomycetes</taxon>
        <taxon>Trichosporonales</taxon>
        <taxon>Trichosporonaceae</taxon>
        <taxon>Apiotrichum</taxon>
    </lineage>
</organism>
<dbReference type="GO" id="GO:0005524">
    <property type="term" value="F:ATP binding"/>
    <property type="evidence" value="ECO:0007669"/>
    <property type="project" value="UniProtKB-KW"/>
</dbReference>
<dbReference type="InterPro" id="IPR036389">
    <property type="entry name" value="RNase_III_sf"/>
</dbReference>
<dbReference type="InterPro" id="IPR000999">
    <property type="entry name" value="RNase_III_dom"/>
</dbReference>
<evidence type="ECO:0000259" key="8">
    <source>
        <dbReference type="PROSITE" id="PS50142"/>
    </source>
</evidence>
<dbReference type="GO" id="GO:0004525">
    <property type="term" value="F:ribonuclease III activity"/>
    <property type="evidence" value="ECO:0007669"/>
    <property type="project" value="InterPro"/>
</dbReference>
<feature type="compositionally biased region" description="Polar residues" evidence="7">
    <location>
        <begin position="175"/>
        <end position="184"/>
    </location>
</feature>
<accession>A0A427XDW1</accession>
<sequence length="987" mass="105816">MSKRTTASLDPLHPSKRFKMGSSGSKTDGAAAYNTQASGSAVPDPGSLLTDANATSVMSAYVGSLRNNLSEHNAVYTVVLPFNSPVREASSAGPFRSKQLAKQSAAFNAVLALMEAGEIAPSLAPTPANPTIKRKPSAPAETNPTGAAINSTVHAPQPRGHDSISDGPGPRSVVASGSRTTSAPSYRPPHPDEVARNEARAALAKLPRSSSGILGEADYELLASPTFWIQHPLSEAKQTASGHTLLHATIVTLKFQPPHAAVADQCRALCFLSARPVPVTEDVLELDVAQQKVAASAIFTRTPGQLKLSSAQLDKAFEYTRRFMRALLNKPLDGEFGTTAYLVLPFRTDFARDSSARTCSVEDISWTDVDAVDKDYVQVFKLDDPKALAVQLEDAVISAPQELGRRFYASRLRLDLSPQSKSAEAPDKTLFEVAMSNERYEYRYRQVTSLLYPDQPIVEGEHAVGPKGGGLVAALAQPKQKGMLLIPELLSLHFIPASVFRTGTVLPAALASLDDELIAAQLSSDHFHGALDRNLAREAITCPAARPFPGQTNYERLEMLGDTVLKLISTVDVYIDITRKTEGTMTRDRHMVVSNNALQMSAIKSDVVKYIRSMYRRARDFVPPTWVVEGATEAVAPKTQKLGDKTVADVAEALIAAAYLSNNRDIQATLDAMHVLCIPLTLKTWASLLPDPRDSSSRGSAPLTLLGYEFQDGDRGRAAISLYPDASRKAQFERYEFLGDAVIDYLTLEPIWDSNPSLGPAPLTHMKHSRVANDIDPATSVKLAAFTQSMLAAQAKADNAIARGNPQHEFWSSVPEHKWLGDILEALFGAILEDSGFDLAVCARVYNAHLGPFVDRYAVGPHAHSLHPKSALLELFAARGCHQWTIEKGVLATNNNNNSSTNGNGSAGVLKAKANGSAYPNGHAAIPTPAPQATIPSYSAQVHVHGVTFSSAAASPQLAVRNACAIALEVLRGEGPDGCACKAEGKA</sequence>
<dbReference type="GO" id="GO:0030422">
    <property type="term" value="P:siRNA processing"/>
    <property type="evidence" value="ECO:0007669"/>
    <property type="project" value="TreeGrafter"/>
</dbReference>
<evidence type="ECO:0000256" key="1">
    <source>
        <dbReference type="ARBA" id="ARBA00022737"/>
    </source>
</evidence>
<dbReference type="Proteomes" id="UP000279236">
    <property type="component" value="Unassembled WGS sequence"/>
</dbReference>
<keyword evidence="5" id="KW-0067">ATP-binding</keyword>
<dbReference type="Gene3D" id="1.10.1520.10">
    <property type="entry name" value="Ribonuclease III domain"/>
    <property type="match status" value="2"/>
</dbReference>
<name>A0A427XDW1_9TREE</name>
<dbReference type="OrthoDB" id="416741at2759"/>
<reference evidence="10 11" key="1">
    <citation type="submission" date="2018-11" db="EMBL/GenBank/DDBJ databases">
        <title>Genome sequence of Apiotrichum porosum DSM 27194.</title>
        <authorList>
            <person name="Aliyu H."/>
            <person name="Gorte O."/>
            <person name="Ochsenreither K."/>
        </authorList>
    </citation>
    <scope>NUCLEOTIDE SEQUENCE [LARGE SCALE GENOMIC DNA]</scope>
    <source>
        <strain evidence="10 11">DSM 27194</strain>
    </source>
</reference>
<feature type="domain" description="RNase III" evidence="8">
    <location>
        <begin position="527"/>
        <end position="663"/>
    </location>
</feature>
<dbReference type="GO" id="GO:0005737">
    <property type="term" value="C:cytoplasm"/>
    <property type="evidence" value="ECO:0007669"/>
    <property type="project" value="TreeGrafter"/>
</dbReference>
<protein>
    <recommendedName>
        <fullName evidence="12">Dicer-like protein 1</fullName>
    </recommendedName>
</protein>
<evidence type="ECO:0000259" key="9">
    <source>
        <dbReference type="PROSITE" id="PS51327"/>
    </source>
</evidence>
<keyword evidence="2" id="KW-0547">Nucleotide-binding</keyword>
<keyword evidence="1" id="KW-0677">Repeat</keyword>
<dbReference type="Gene3D" id="3.30.160.380">
    <property type="entry name" value="Dicer dimerisation domain"/>
    <property type="match status" value="1"/>
</dbReference>
<evidence type="ECO:0008006" key="12">
    <source>
        <dbReference type="Google" id="ProtNLM"/>
    </source>
</evidence>
<keyword evidence="3" id="KW-0378">Hydrolase</keyword>
<dbReference type="GeneID" id="39588211"/>
<dbReference type="PANTHER" id="PTHR14950:SF37">
    <property type="entry name" value="ENDORIBONUCLEASE DICER"/>
    <property type="match status" value="1"/>
</dbReference>
<feature type="region of interest" description="Disordered" evidence="7">
    <location>
        <begin position="1"/>
        <end position="46"/>
    </location>
</feature>
<dbReference type="PROSITE" id="PS51327">
    <property type="entry name" value="DICER_DSRBF"/>
    <property type="match status" value="1"/>
</dbReference>
<dbReference type="CDD" id="cd00593">
    <property type="entry name" value="RIBOc"/>
    <property type="match status" value="2"/>
</dbReference>
<dbReference type="InterPro" id="IPR005034">
    <property type="entry name" value="Dicer_dimerisation"/>
</dbReference>
<evidence type="ECO:0000256" key="5">
    <source>
        <dbReference type="ARBA" id="ARBA00022840"/>
    </source>
</evidence>
<keyword evidence="6" id="KW-0694">RNA-binding</keyword>
<feature type="domain" description="RNase III" evidence="8">
    <location>
        <begin position="706"/>
        <end position="836"/>
    </location>
</feature>
<dbReference type="RefSeq" id="XP_028472192.1">
    <property type="nucleotide sequence ID" value="XM_028619323.1"/>
</dbReference>
<dbReference type="GO" id="GO:0005634">
    <property type="term" value="C:nucleus"/>
    <property type="evidence" value="ECO:0007669"/>
    <property type="project" value="TreeGrafter"/>
</dbReference>
<dbReference type="GO" id="GO:0003723">
    <property type="term" value="F:RNA binding"/>
    <property type="evidence" value="ECO:0007669"/>
    <property type="project" value="UniProtKB-UniRule"/>
</dbReference>
<dbReference type="Pfam" id="PF03368">
    <property type="entry name" value="Dicer_dimer"/>
    <property type="match status" value="1"/>
</dbReference>
<dbReference type="STRING" id="105984.A0A427XDW1"/>
<dbReference type="SUPFAM" id="SSF69065">
    <property type="entry name" value="RNase III domain-like"/>
    <property type="match status" value="2"/>
</dbReference>
<feature type="compositionally biased region" description="Polar residues" evidence="7">
    <location>
        <begin position="140"/>
        <end position="154"/>
    </location>
</feature>
<feature type="region of interest" description="Disordered" evidence="7">
    <location>
        <begin position="122"/>
        <end position="192"/>
    </location>
</feature>
<evidence type="ECO:0000256" key="2">
    <source>
        <dbReference type="ARBA" id="ARBA00022741"/>
    </source>
</evidence>
<dbReference type="SUPFAM" id="SSF54768">
    <property type="entry name" value="dsRNA-binding domain-like"/>
    <property type="match status" value="1"/>
</dbReference>
<dbReference type="GO" id="GO:0004386">
    <property type="term" value="F:helicase activity"/>
    <property type="evidence" value="ECO:0007669"/>
    <property type="project" value="UniProtKB-KW"/>
</dbReference>
<keyword evidence="11" id="KW-1185">Reference proteome</keyword>
<evidence type="ECO:0000313" key="10">
    <source>
        <dbReference type="EMBL" id="RSH77045.1"/>
    </source>
</evidence>
<proteinExistence type="predicted"/>
<dbReference type="PANTHER" id="PTHR14950">
    <property type="entry name" value="DICER-RELATED"/>
    <property type="match status" value="1"/>
</dbReference>
<gene>
    <name evidence="10" type="ORF">EHS24_003668</name>
</gene>
<dbReference type="EMBL" id="RSCE01000018">
    <property type="protein sequence ID" value="RSH77045.1"/>
    <property type="molecule type" value="Genomic_DNA"/>
</dbReference>
<evidence type="ECO:0000256" key="3">
    <source>
        <dbReference type="ARBA" id="ARBA00022801"/>
    </source>
</evidence>
<evidence type="ECO:0000256" key="4">
    <source>
        <dbReference type="ARBA" id="ARBA00022806"/>
    </source>
</evidence>
<dbReference type="Pfam" id="PF00636">
    <property type="entry name" value="Ribonuclease_3"/>
    <property type="match status" value="2"/>
</dbReference>
<dbReference type="InterPro" id="IPR038248">
    <property type="entry name" value="Dicer_dimer_sf"/>
</dbReference>
<evidence type="ECO:0000256" key="6">
    <source>
        <dbReference type="PROSITE-ProRule" id="PRU00657"/>
    </source>
</evidence>